<organism evidence="2 3">
    <name type="scientific">Metarhizium anisopliae (strain ARSEF 549)</name>
    <dbReference type="NCBI Taxonomy" id="3151832"/>
    <lineage>
        <taxon>Eukaryota</taxon>
        <taxon>Fungi</taxon>
        <taxon>Dikarya</taxon>
        <taxon>Ascomycota</taxon>
        <taxon>Pezizomycotina</taxon>
        <taxon>Sordariomycetes</taxon>
        <taxon>Hypocreomycetidae</taxon>
        <taxon>Hypocreales</taxon>
        <taxon>Clavicipitaceae</taxon>
        <taxon>Metarhizium</taxon>
    </lineage>
</organism>
<dbReference type="OrthoDB" id="5345494at2759"/>
<feature type="non-terminal residue" evidence="2">
    <location>
        <position position="1"/>
    </location>
</feature>
<dbReference type="VEuPathDB" id="FungiDB:MAN_08204"/>
<evidence type="ECO:0000256" key="1">
    <source>
        <dbReference type="SAM" id="MobiDB-lite"/>
    </source>
</evidence>
<evidence type="ECO:0000313" key="3">
    <source>
        <dbReference type="Proteomes" id="UP000031186"/>
    </source>
</evidence>
<dbReference type="HOGENOM" id="CLU_037759_0_0_1"/>
<proteinExistence type="predicted"/>
<evidence type="ECO:0008006" key="4">
    <source>
        <dbReference type="Google" id="ProtNLM"/>
    </source>
</evidence>
<keyword evidence="3" id="KW-1185">Reference proteome</keyword>
<sequence length="505" mass="55974">MSQATVNGQTREELEINTLSLFDVLHNSLILRTIAPYLPVYSLLQLSAANKEFRSLIRNTPGVFRHLDLTQVKKAQFDINPIDNGGEVWRNVQLDENLSEDDFYSGPLRGVFNAIQRQDIWKHVQTLMLDGLSVTSDLCHELINDTSYSVRILSIRDVKNLNQAKLRGALQYACRPTRPESSPRLKALYVFGSKEAHPETEPAPQDRESQASISSGWNHKSHQALASSLERQGDSWWCKRGRVITRPISQEWVNCMAVCEGIIAFDAVLCKGPRHRNSPAFGRPLMMADNAPAVATHAVGGCDGCGKAPEGLVSEERCPPQCLPLLAPVPIMTSSVRAATCPSQPGQSFVPRCLDCLRERYCTCCDKWWCESCFPLPGQGHDAGVNSFIVVDEDDSVASFAQILDLQDSTPKIKNLVSKSCWECGNNCEECISQTQRSCKKCSAGYCIVHNEGSSSEYCDWCISRGRGLGRQDSKSGARMQLASNGIPLSLARRRIRDALTRPLL</sequence>
<feature type="region of interest" description="Disordered" evidence="1">
    <location>
        <begin position="196"/>
        <end position="217"/>
    </location>
</feature>
<dbReference type="EMBL" id="AZNF01000012">
    <property type="protein sequence ID" value="KID62200.1"/>
    <property type="molecule type" value="Genomic_DNA"/>
</dbReference>
<name>A0A0B4EJ89_METAF</name>
<evidence type="ECO:0000313" key="2">
    <source>
        <dbReference type="EMBL" id="KID62200.1"/>
    </source>
</evidence>
<dbReference type="Proteomes" id="UP000031186">
    <property type="component" value="Unassembled WGS sequence"/>
</dbReference>
<reference evidence="2 3" key="1">
    <citation type="journal article" date="2014" name="Proc. Natl. Acad. Sci. U.S.A.">
        <title>Trajectory and genomic determinants of fungal-pathogen speciation and host adaptation.</title>
        <authorList>
            <person name="Hu X."/>
            <person name="Xiao G."/>
            <person name="Zheng P."/>
            <person name="Shang Y."/>
            <person name="Su Y."/>
            <person name="Zhang X."/>
            <person name="Liu X."/>
            <person name="Zhan S."/>
            <person name="St Leger R.J."/>
            <person name="Wang C."/>
        </authorList>
    </citation>
    <scope>NUCLEOTIDE SEQUENCE [LARGE SCALE GENOMIC DNA]</scope>
    <source>
        <strain evidence="2 3">ARSEF 549</strain>
    </source>
</reference>
<comment type="caution">
    <text evidence="2">The sequence shown here is derived from an EMBL/GenBank/DDBJ whole genome shotgun (WGS) entry which is preliminary data.</text>
</comment>
<dbReference type="AlphaFoldDB" id="A0A0B4EJ89"/>
<protein>
    <recommendedName>
        <fullName evidence="4">Ubiquitin fusion degradation protein (Ufd1)</fullName>
    </recommendedName>
</protein>
<accession>A0A0B4EJ89</accession>
<gene>
    <name evidence="2" type="ORF">MAN_08204</name>
</gene>
<feature type="compositionally biased region" description="Basic and acidic residues" evidence="1">
    <location>
        <begin position="196"/>
        <end position="209"/>
    </location>
</feature>